<keyword evidence="5" id="KW-0645">Protease</keyword>
<evidence type="ECO:0000313" key="19">
    <source>
        <dbReference type="Proteomes" id="UP000327111"/>
    </source>
</evidence>
<protein>
    <recommendedName>
        <fullName evidence="4">Coenzyme PQQ synthesis protein F</fullName>
    </recommendedName>
    <alternativeName>
        <fullName evidence="12">Pyrroloquinoline quinone biosynthesis protein F</fullName>
    </alternativeName>
</protein>
<evidence type="ECO:0000256" key="3">
    <source>
        <dbReference type="ARBA" id="ARBA00007261"/>
    </source>
</evidence>
<evidence type="ECO:0000259" key="17">
    <source>
        <dbReference type="Pfam" id="PF22456"/>
    </source>
</evidence>
<dbReference type="InterPro" id="IPR011765">
    <property type="entry name" value="Pept_M16_N"/>
</dbReference>
<feature type="domain" description="Coenzyme PQQ synthesis protein F C-terminal lobe" evidence="16">
    <location>
        <begin position="459"/>
        <end position="583"/>
    </location>
</feature>
<evidence type="ECO:0000259" key="16">
    <source>
        <dbReference type="Pfam" id="PF22455"/>
    </source>
</evidence>
<dbReference type="GO" id="GO:0005737">
    <property type="term" value="C:cytoplasm"/>
    <property type="evidence" value="ECO:0007669"/>
    <property type="project" value="UniProtKB-ARBA"/>
</dbReference>
<dbReference type="NCBIfam" id="TIGR02110">
    <property type="entry name" value="PQQ_syn_pqqF"/>
    <property type="match status" value="1"/>
</dbReference>
<evidence type="ECO:0000256" key="13">
    <source>
        <dbReference type="RuleBase" id="RU004447"/>
    </source>
</evidence>
<evidence type="ECO:0000256" key="6">
    <source>
        <dbReference type="ARBA" id="ARBA00022723"/>
    </source>
</evidence>
<evidence type="ECO:0000259" key="14">
    <source>
        <dbReference type="Pfam" id="PF00675"/>
    </source>
</evidence>
<keyword evidence="7" id="KW-0378">Hydrolase</keyword>
<dbReference type="PANTHER" id="PTHR43690">
    <property type="entry name" value="NARDILYSIN"/>
    <property type="match status" value="1"/>
</dbReference>
<dbReference type="Pfam" id="PF22456">
    <property type="entry name" value="PqqF-like_C_4"/>
    <property type="match status" value="1"/>
</dbReference>
<dbReference type="Gene3D" id="3.30.830.10">
    <property type="entry name" value="Metalloenzyme, LuxS/M16 peptidase-like"/>
    <property type="match status" value="2"/>
</dbReference>
<dbReference type="Pfam" id="PF00675">
    <property type="entry name" value="Peptidase_M16"/>
    <property type="match status" value="1"/>
</dbReference>
<dbReference type="RefSeq" id="WP_150736118.1">
    <property type="nucleotide sequence ID" value="NZ_CABVIF010000016.1"/>
</dbReference>
<dbReference type="InterPro" id="IPR054733">
    <property type="entry name" value="PqqF_C_3"/>
</dbReference>
<dbReference type="GO" id="GO:0018189">
    <property type="term" value="P:pyrroloquinoline quinone biosynthetic process"/>
    <property type="evidence" value="ECO:0007669"/>
    <property type="project" value="UniProtKB-UniPathway"/>
</dbReference>
<evidence type="ECO:0000256" key="10">
    <source>
        <dbReference type="ARBA" id="ARBA00023049"/>
    </source>
</evidence>
<dbReference type="InterPro" id="IPR011249">
    <property type="entry name" value="Metalloenz_LuxS/M16"/>
</dbReference>
<keyword evidence="10" id="KW-0482">Metalloprotease</keyword>
<dbReference type="InterPro" id="IPR050626">
    <property type="entry name" value="Peptidase_M16"/>
</dbReference>
<dbReference type="Pfam" id="PF05193">
    <property type="entry name" value="Peptidase_M16_C"/>
    <property type="match status" value="1"/>
</dbReference>
<dbReference type="GO" id="GO:0006508">
    <property type="term" value="P:proteolysis"/>
    <property type="evidence" value="ECO:0007669"/>
    <property type="project" value="UniProtKB-KW"/>
</dbReference>
<organism evidence="18 19">
    <name type="scientific">Pseudomonas fluorescens</name>
    <dbReference type="NCBI Taxonomy" id="294"/>
    <lineage>
        <taxon>Bacteria</taxon>
        <taxon>Pseudomonadati</taxon>
        <taxon>Pseudomonadota</taxon>
        <taxon>Gammaproteobacteria</taxon>
        <taxon>Pseudomonadales</taxon>
        <taxon>Pseudomonadaceae</taxon>
        <taxon>Pseudomonas</taxon>
    </lineage>
</organism>
<dbReference type="PANTHER" id="PTHR43690:SF18">
    <property type="entry name" value="INSULIN-DEGRADING ENZYME-RELATED"/>
    <property type="match status" value="1"/>
</dbReference>
<dbReference type="PROSITE" id="PS00143">
    <property type="entry name" value="INSULINASE"/>
    <property type="match status" value="1"/>
</dbReference>
<keyword evidence="8" id="KW-0862">Zinc</keyword>
<evidence type="ECO:0000256" key="5">
    <source>
        <dbReference type="ARBA" id="ARBA00022670"/>
    </source>
</evidence>
<dbReference type="InterPro" id="IPR001431">
    <property type="entry name" value="Pept_M16_Zn_BS"/>
</dbReference>
<evidence type="ECO:0000259" key="15">
    <source>
        <dbReference type="Pfam" id="PF05193"/>
    </source>
</evidence>
<dbReference type="GO" id="GO:0008270">
    <property type="term" value="F:zinc ion binding"/>
    <property type="evidence" value="ECO:0007669"/>
    <property type="project" value="InterPro"/>
</dbReference>
<sequence length="809" mass="89785">MPALNHPRPHTETLANGLRVTLRHGPNLKRCAAALRVAAGSHDVPLAWPGLAHFLEHLLFLGTERFPAGQGLMAYVQSHGGQVNARTSERTTDYFFELSPLAFAGGLERLSDMLAHPRMNLDDQQREREVLHAEFVAWSQNPAAQQQLALFEGLSERHPLRGFHAGNRDSLPLEQPEFQQALQDFHQRYYQTGQMTLSLAGPQSLDELRVMAEAFGNAIAQGEKVPQQLPVPLTTTLNPSYQQAGERRLDLLFALEALPDSSREALEFLCHWLNAEKPGGLLADLRERERAEKLKAEMLYQFAGQALLHIEFTVPGQSPATGIRERLTDWLGFFARQDWNTLREEYAALLQRQQHVSPALQLARLDSEQRDVGLSEAGVIALEHILKQIGAVDNFSGPWRLPAPNPFLSTETPAPNAGLIRGQTSAHRGLRTFAQDRSRSRRERSPMQFSQALSDNSVDGAIYLRWRLESTPGNRLQTRLDNNLHALREDARQAGVDFSFSASGYEWLLKMTGLQEPMPKVLEHALKELTKPDAVVSQSEPPSIALIPIRQLLKALPDHCLEHSANTDDLQQLWSNARWDGLAIGLSAQTQAAMGLALSRIPGTPDAQLTLPASIQSQRLWNTVDIDSSEHAILLFCPTATNELADEAAWRLLAHVCQTPFYQRLRVELQLGYAVFSALRQIHGQTGLLFGVQSPSVAPVDLLQHIEQFFSRLPELINVIDDNAFINQRQTLAEQFSSAALPTALAAELLWQGKLAGRSSDYLAQLPEAILLIDRASLLAAAQRLKQAAGGWRCLANSPAPSAPWQATK</sequence>
<reference evidence="18 19" key="1">
    <citation type="submission" date="2019-09" db="EMBL/GenBank/DDBJ databases">
        <authorList>
            <person name="Chandra G."/>
            <person name="Truman W A."/>
        </authorList>
    </citation>
    <scope>NUCLEOTIDE SEQUENCE [LARGE SCALE GENOMIC DNA]</scope>
    <source>
        <strain evidence="18">PS854</strain>
    </source>
</reference>
<evidence type="ECO:0000256" key="4">
    <source>
        <dbReference type="ARBA" id="ARBA00015088"/>
    </source>
</evidence>
<dbReference type="GO" id="GO:0004222">
    <property type="term" value="F:metalloendopeptidase activity"/>
    <property type="evidence" value="ECO:0007669"/>
    <property type="project" value="InterPro"/>
</dbReference>
<comment type="function">
    <text evidence="11">Required for coenzyme pyrroloquinoline quinone (PQQ) biosynthesis. It is thought that this protein is a protease that cleaves peptides bond in a small peptide (gene pqqA), providing the glutamate and tyrosine residues which are necessary for the synthesis of PQQ.</text>
</comment>
<dbReference type="SUPFAM" id="SSF63411">
    <property type="entry name" value="LuxS/MPP-like metallohydrolase"/>
    <property type="match status" value="2"/>
</dbReference>
<evidence type="ECO:0000313" key="18">
    <source>
        <dbReference type="EMBL" id="VVP51807.1"/>
    </source>
</evidence>
<feature type="domain" description="Peptidase M16 C-terminal" evidence="15">
    <location>
        <begin position="180"/>
        <end position="317"/>
    </location>
</feature>
<evidence type="ECO:0000256" key="2">
    <source>
        <dbReference type="ARBA" id="ARBA00004886"/>
    </source>
</evidence>
<evidence type="ECO:0000256" key="9">
    <source>
        <dbReference type="ARBA" id="ARBA00022905"/>
    </source>
</evidence>
<dbReference type="InterPro" id="IPR011844">
    <property type="entry name" value="PQQ_synth_PqqF"/>
</dbReference>
<dbReference type="Pfam" id="PF22455">
    <property type="entry name" value="PqqF_C_3"/>
    <property type="match status" value="1"/>
</dbReference>
<evidence type="ECO:0000256" key="12">
    <source>
        <dbReference type="ARBA" id="ARBA00030977"/>
    </source>
</evidence>
<dbReference type="AlphaFoldDB" id="A0A5E7PT69"/>
<keyword evidence="6" id="KW-0479">Metal-binding</keyword>
<dbReference type="InterPro" id="IPR054734">
    <property type="entry name" value="PqqF-like_C_4"/>
</dbReference>
<dbReference type="Proteomes" id="UP000327111">
    <property type="component" value="Unassembled WGS sequence"/>
</dbReference>
<comment type="cofactor">
    <cofactor evidence="1">
        <name>Zn(2+)</name>
        <dbReference type="ChEBI" id="CHEBI:29105"/>
    </cofactor>
</comment>
<name>A0A5E7PT69_PSEFL</name>
<evidence type="ECO:0000256" key="8">
    <source>
        <dbReference type="ARBA" id="ARBA00022833"/>
    </source>
</evidence>
<dbReference type="EMBL" id="CABVIF010000016">
    <property type="protein sequence ID" value="VVP51807.1"/>
    <property type="molecule type" value="Genomic_DNA"/>
</dbReference>
<accession>A0A5E7PT69</accession>
<feature type="domain" description="Coenzyme PQQ synthesis protein F-like C-terminal lobe" evidence="17">
    <location>
        <begin position="652"/>
        <end position="751"/>
    </location>
</feature>
<comment type="similarity">
    <text evidence="3 13">Belongs to the peptidase M16 family.</text>
</comment>
<evidence type="ECO:0000256" key="1">
    <source>
        <dbReference type="ARBA" id="ARBA00001947"/>
    </source>
</evidence>
<feature type="domain" description="Peptidase M16 N-terminal" evidence="14">
    <location>
        <begin position="19"/>
        <end position="145"/>
    </location>
</feature>
<dbReference type="UniPathway" id="UPA00539"/>
<keyword evidence="9" id="KW-0884">PQQ biosynthesis</keyword>
<dbReference type="InterPro" id="IPR007863">
    <property type="entry name" value="Peptidase_M16_C"/>
</dbReference>
<proteinExistence type="inferred from homology"/>
<evidence type="ECO:0000256" key="7">
    <source>
        <dbReference type="ARBA" id="ARBA00022801"/>
    </source>
</evidence>
<gene>
    <name evidence="18" type="ORF">PS854_05381</name>
</gene>
<evidence type="ECO:0000256" key="11">
    <source>
        <dbReference type="ARBA" id="ARBA00024932"/>
    </source>
</evidence>
<comment type="pathway">
    <text evidence="2">Cofactor biosynthesis; pyrroloquinoline quinone biosynthesis.</text>
</comment>